<accession>F0WXP1</accession>
<dbReference type="CDD" id="cd02573">
    <property type="entry name" value="PseudoU_synth_EcTruB"/>
    <property type="match status" value="1"/>
</dbReference>
<dbReference type="GO" id="GO:0160148">
    <property type="term" value="F:tRNA pseudouridine(55) synthase activity"/>
    <property type="evidence" value="ECO:0007669"/>
    <property type="project" value="UniProtKB-EC"/>
</dbReference>
<reference evidence="6" key="1">
    <citation type="journal article" date="2011" name="PLoS Biol.">
        <title>Gene gain and loss during evolution of obligate parasitism in the white rust pathogen of Arabidopsis thaliana.</title>
        <authorList>
            <person name="Kemen E."/>
            <person name="Gardiner A."/>
            <person name="Schultz-Larsen T."/>
            <person name="Kemen A.C."/>
            <person name="Balmuth A.L."/>
            <person name="Robert-Seilaniantz A."/>
            <person name="Bailey K."/>
            <person name="Holub E."/>
            <person name="Studholme D.J."/>
            <person name="Maclean D."/>
            <person name="Jones J.D."/>
        </authorList>
    </citation>
    <scope>NUCLEOTIDE SEQUENCE</scope>
</reference>
<evidence type="ECO:0000259" key="5">
    <source>
        <dbReference type="Pfam" id="PF01509"/>
    </source>
</evidence>
<dbReference type="PANTHER" id="PTHR13767:SF2">
    <property type="entry name" value="PSEUDOURIDYLATE SYNTHASE TRUB1"/>
    <property type="match status" value="1"/>
</dbReference>
<dbReference type="GO" id="GO:0006400">
    <property type="term" value="P:tRNA modification"/>
    <property type="evidence" value="ECO:0007669"/>
    <property type="project" value="TreeGrafter"/>
</dbReference>
<evidence type="ECO:0000256" key="1">
    <source>
        <dbReference type="ARBA" id="ARBA00008999"/>
    </source>
</evidence>
<organism evidence="6">
    <name type="scientific">Albugo laibachii Nc14</name>
    <dbReference type="NCBI Taxonomy" id="890382"/>
    <lineage>
        <taxon>Eukaryota</taxon>
        <taxon>Sar</taxon>
        <taxon>Stramenopiles</taxon>
        <taxon>Oomycota</taxon>
        <taxon>Peronosporomycetes</taxon>
        <taxon>Albuginales</taxon>
        <taxon>Albuginaceae</taxon>
        <taxon>Albugo</taxon>
    </lineage>
</organism>
<evidence type="ECO:0000256" key="3">
    <source>
        <dbReference type="ARBA" id="ARBA00022694"/>
    </source>
</evidence>
<keyword evidence="3" id="KW-0819">tRNA processing</keyword>
<dbReference type="InterPro" id="IPR020103">
    <property type="entry name" value="PsdUridine_synth_cat_dom_sf"/>
</dbReference>
<feature type="domain" description="Pseudouridine synthase II N-terminal" evidence="5">
    <location>
        <begin position="31"/>
        <end position="198"/>
    </location>
</feature>
<evidence type="ECO:0000256" key="2">
    <source>
        <dbReference type="ARBA" id="ARBA00012787"/>
    </source>
</evidence>
<dbReference type="HOGENOM" id="CLU_032087_0_0_1"/>
<dbReference type="Gene3D" id="3.30.2350.10">
    <property type="entry name" value="Pseudouridine synthase"/>
    <property type="match status" value="1"/>
</dbReference>
<dbReference type="NCBIfam" id="TIGR00431">
    <property type="entry name" value="TruB"/>
    <property type="match status" value="1"/>
</dbReference>
<gene>
    <name evidence="6" type="primary">AlNc14C359G10975</name>
    <name evidence="6" type="ORF">ALNC14_123790</name>
</gene>
<dbReference type="HAMAP" id="MF_01080">
    <property type="entry name" value="TruB_bact"/>
    <property type="match status" value="1"/>
</dbReference>
<dbReference type="InterPro" id="IPR002501">
    <property type="entry name" value="PsdUridine_synth_N"/>
</dbReference>
<dbReference type="GO" id="GO:1990481">
    <property type="term" value="P:mRNA pseudouridine synthesis"/>
    <property type="evidence" value="ECO:0007669"/>
    <property type="project" value="TreeGrafter"/>
</dbReference>
<reference evidence="6" key="2">
    <citation type="submission" date="2011-02" db="EMBL/GenBank/DDBJ databases">
        <authorList>
            <person name="MacLean D."/>
        </authorList>
    </citation>
    <scope>NUCLEOTIDE SEQUENCE</scope>
</reference>
<dbReference type="InterPro" id="IPR014780">
    <property type="entry name" value="tRNA_psdUridine_synth_TruB"/>
</dbReference>
<dbReference type="PANTHER" id="PTHR13767">
    <property type="entry name" value="TRNA-PSEUDOURIDINE SYNTHASE"/>
    <property type="match status" value="1"/>
</dbReference>
<keyword evidence="4" id="KW-0413">Isomerase</keyword>
<sequence>MKIRDAFDGGCFLNLRKPKGLTSHDCVETVRQIIRNRRVGHCGTLDPFAEGVLPVAIGRATRFIQYLRNEKEYTGCIRFGVTTATDDIDGYVIKPLPTRQHTEHIDRDILTERAIPWLSQKSIAKALKNFVGDIEQIPPRVSAIKINGRRSYDLARRNMDVPLQARKVTIHQIQMLKFSPGDFPEAIVNVKCGGGTYIRSIARECGEILLHPYAVDPAGFQNEGGQAVGGILASLLRQRSSNFDLESSITLEALKAEWELNSHNVSAIFSIEKAMEHLHKVELPSKLSAMYWKNHIVKFPIKLIQNGADTIHKPGYAVRIYSSSKPAQLLGVSPIEISSPESVCLRKRLFLQNP</sequence>
<comment type="similarity">
    <text evidence="1">Belongs to the pseudouridine synthase TruB family.</text>
</comment>
<protein>
    <recommendedName>
        <fullName evidence="2">tRNA pseudouridine(55) synthase</fullName>
        <ecNumber evidence="2">5.4.99.25</ecNumber>
    </recommendedName>
</protein>
<proteinExistence type="inferred from homology"/>
<name>F0WXP1_9STRA</name>
<dbReference type="Pfam" id="PF01509">
    <property type="entry name" value="TruB_N"/>
    <property type="match status" value="1"/>
</dbReference>
<dbReference type="EMBL" id="FR824404">
    <property type="protein sequence ID" value="CCA26235.1"/>
    <property type="molecule type" value="Genomic_DNA"/>
</dbReference>
<evidence type="ECO:0000313" key="6">
    <source>
        <dbReference type="EMBL" id="CCA26235.1"/>
    </source>
</evidence>
<dbReference type="SUPFAM" id="SSF55120">
    <property type="entry name" value="Pseudouridine synthase"/>
    <property type="match status" value="1"/>
</dbReference>
<dbReference type="EC" id="5.4.99.25" evidence="2"/>
<evidence type="ECO:0000256" key="4">
    <source>
        <dbReference type="ARBA" id="ARBA00023235"/>
    </source>
</evidence>
<dbReference type="GO" id="GO:0003723">
    <property type="term" value="F:RNA binding"/>
    <property type="evidence" value="ECO:0007669"/>
    <property type="project" value="InterPro"/>
</dbReference>
<dbReference type="AlphaFoldDB" id="F0WXP1"/>